<dbReference type="PANTHER" id="PTHR24305:SF232">
    <property type="entry name" value="P450, PUTATIVE (EUROFUNG)-RELATED"/>
    <property type="match status" value="1"/>
</dbReference>
<comment type="similarity">
    <text evidence="2">Belongs to the cytochrome P450 family.</text>
</comment>
<evidence type="ECO:0000313" key="8">
    <source>
        <dbReference type="Proteomes" id="UP001220324"/>
    </source>
</evidence>
<comment type="cofactor">
    <cofactor evidence="1 5">
        <name>heme</name>
        <dbReference type="ChEBI" id="CHEBI:30413"/>
    </cofactor>
</comment>
<dbReference type="GO" id="GO:0005506">
    <property type="term" value="F:iron ion binding"/>
    <property type="evidence" value="ECO:0007669"/>
    <property type="project" value="InterPro"/>
</dbReference>
<dbReference type="InterPro" id="IPR001128">
    <property type="entry name" value="Cyt_P450"/>
</dbReference>
<keyword evidence="6" id="KW-1133">Transmembrane helix</keyword>
<dbReference type="PRINTS" id="PR00463">
    <property type="entry name" value="EP450I"/>
</dbReference>
<keyword evidence="8" id="KW-1185">Reference proteome</keyword>
<dbReference type="Proteomes" id="UP001220324">
    <property type="component" value="Unassembled WGS sequence"/>
</dbReference>
<keyword evidence="4 5" id="KW-0408">Iron</keyword>
<comment type="caution">
    <text evidence="7">The sequence shown here is derived from an EMBL/GenBank/DDBJ whole genome shotgun (WGS) entry which is preliminary data.</text>
</comment>
<proteinExistence type="inferred from homology"/>
<evidence type="ECO:0000313" key="7">
    <source>
        <dbReference type="EMBL" id="KAJ5526214.1"/>
    </source>
</evidence>
<dbReference type="GO" id="GO:0016705">
    <property type="term" value="F:oxidoreductase activity, acting on paired donors, with incorporation or reduction of molecular oxygen"/>
    <property type="evidence" value="ECO:0007669"/>
    <property type="project" value="InterPro"/>
</dbReference>
<reference evidence="7 8" key="1">
    <citation type="journal article" date="2023" name="IMA Fungus">
        <title>Comparative genomic study of the Penicillium genus elucidates a diverse pangenome and 15 lateral gene transfer events.</title>
        <authorList>
            <person name="Petersen C."/>
            <person name="Sorensen T."/>
            <person name="Nielsen M.R."/>
            <person name="Sondergaard T.E."/>
            <person name="Sorensen J.L."/>
            <person name="Fitzpatrick D.A."/>
            <person name="Frisvad J.C."/>
            <person name="Nielsen K.L."/>
        </authorList>
    </citation>
    <scope>NUCLEOTIDE SEQUENCE [LARGE SCALE GENOMIC DNA]</scope>
    <source>
        <strain evidence="7 8">IBT 35679</strain>
    </source>
</reference>
<dbReference type="GO" id="GO:0020037">
    <property type="term" value="F:heme binding"/>
    <property type="evidence" value="ECO:0007669"/>
    <property type="project" value="InterPro"/>
</dbReference>
<evidence type="ECO:0000256" key="2">
    <source>
        <dbReference type="ARBA" id="ARBA00010617"/>
    </source>
</evidence>
<evidence type="ECO:0000256" key="4">
    <source>
        <dbReference type="ARBA" id="ARBA00023004"/>
    </source>
</evidence>
<sequence>MAPLVIPDVIASLNTRLTWGVVLIVALIARVVYRRYCTSIRDVPGPFWGSFSSLWVVAQLYKGHLEDATLKLHEKHGHFVRIRENEVSVSHPDAVRQLLHANITKGPWYAIFSLPDYHYVNQMSELDHRRHIEKNRNIASGYALSNIIKSEPYVDAVLELFTDAMDEAAKTGKPFKFETWFTYYSFDVLGEVTFSKSFGFVETGTDIGNAISNTRALALYIAVMGYYIWFHNLTLGNPLLSRLGIQPSSHIFDTCLAAIKARKENPKVRKDMMQQWLDTRAKYPDRMAESEIFGAAVANVGAGADTVSSTMQALTYCLIRSPKHLQRLREEIDAAQAAGELSPIVQYNEAQKLPFLQACMKEIYRLHSAVPSPLPRVVPKGGMTIGDRYFEEGVILSVNPWVYHRNPALFGEDCNTFNPDRWLKSETNNMDSFLIHWGAGYNQCPGRNLAHFEITKLITTMVRDFEFELTDPRKEWEWTNHFTVMQWGWPCNIRRRTR</sequence>
<dbReference type="InterPro" id="IPR036396">
    <property type="entry name" value="Cyt_P450_sf"/>
</dbReference>
<dbReference type="SUPFAM" id="SSF48264">
    <property type="entry name" value="Cytochrome P450"/>
    <property type="match status" value="1"/>
</dbReference>
<accession>A0AAD6CQ32</accession>
<evidence type="ECO:0000256" key="1">
    <source>
        <dbReference type="ARBA" id="ARBA00001971"/>
    </source>
</evidence>
<evidence type="ECO:0000256" key="5">
    <source>
        <dbReference type="PIRSR" id="PIRSR602401-1"/>
    </source>
</evidence>
<dbReference type="CDD" id="cd11060">
    <property type="entry name" value="CYP57A1-like"/>
    <property type="match status" value="1"/>
</dbReference>
<evidence type="ECO:0000256" key="6">
    <source>
        <dbReference type="SAM" id="Phobius"/>
    </source>
</evidence>
<feature type="binding site" description="axial binding residue" evidence="5">
    <location>
        <position position="444"/>
    </location>
    <ligand>
        <name>heme</name>
        <dbReference type="ChEBI" id="CHEBI:30413"/>
    </ligand>
    <ligandPart>
        <name>Fe</name>
        <dbReference type="ChEBI" id="CHEBI:18248"/>
    </ligandPart>
</feature>
<dbReference type="PRINTS" id="PR00385">
    <property type="entry name" value="P450"/>
</dbReference>
<dbReference type="InterPro" id="IPR002401">
    <property type="entry name" value="Cyt_P450_E_grp-I"/>
</dbReference>
<dbReference type="AlphaFoldDB" id="A0AAD6CQ32"/>
<dbReference type="Gene3D" id="1.10.630.10">
    <property type="entry name" value="Cytochrome P450"/>
    <property type="match status" value="1"/>
</dbReference>
<dbReference type="Pfam" id="PF00067">
    <property type="entry name" value="p450"/>
    <property type="match status" value="1"/>
</dbReference>
<protein>
    <recommendedName>
        <fullName evidence="9">Cytochrome P450</fullName>
    </recommendedName>
</protein>
<keyword evidence="6" id="KW-0472">Membrane</keyword>
<dbReference type="GO" id="GO:0004497">
    <property type="term" value="F:monooxygenase activity"/>
    <property type="evidence" value="ECO:0007669"/>
    <property type="project" value="InterPro"/>
</dbReference>
<feature type="transmembrane region" description="Helical" evidence="6">
    <location>
        <begin position="17"/>
        <end position="33"/>
    </location>
</feature>
<evidence type="ECO:0008006" key="9">
    <source>
        <dbReference type="Google" id="ProtNLM"/>
    </source>
</evidence>
<keyword evidence="3 5" id="KW-0479">Metal-binding</keyword>
<dbReference type="InterPro" id="IPR050121">
    <property type="entry name" value="Cytochrome_P450_monoxygenase"/>
</dbReference>
<dbReference type="EMBL" id="JAQIZZ010000008">
    <property type="protein sequence ID" value="KAJ5526214.1"/>
    <property type="molecule type" value="Genomic_DNA"/>
</dbReference>
<evidence type="ECO:0000256" key="3">
    <source>
        <dbReference type="ARBA" id="ARBA00022723"/>
    </source>
</evidence>
<gene>
    <name evidence="7" type="ORF">N7494_012864</name>
</gene>
<name>A0AAD6CQ32_9EURO</name>
<feature type="non-terminal residue" evidence="7">
    <location>
        <position position="498"/>
    </location>
</feature>
<dbReference type="PANTHER" id="PTHR24305">
    <property type="entry name" value="CYTOCHROME P450"/>
    <property type="match status" value="1"/>
</dbReference>
<organism evidence="7 8">
    <name type="scientific">Penicillium frequentans</name>
    <dbReference type="NCBI Taxonomy" id="3151616"/>
    <lineage>
        <taxon>Eukaryota</taxon>
        <taxon>Fungi</taxon>
        <taxon>Dikarya</taxon>
        <taxon>Ascomycota</taxon>
        <taxon>Pezizomycotina</taxon>
        <taxon>Eurotiomycetes</taxon>
        <taxon>Eurotiomycetidae</taxon>
        <taxon>Eurotiales</taxon>
        <taxon>Aspergillaceae</taxon>
        <taxon>Penicillium</taxon>
    </lineage>
</organism>
<dbReference type="FunFam" id="1.10.630.10:FF:000188">
    <property type="entry name" value="Cytochrome P450, putative (Eurofung)"/>
    <property type="match status" value="1"/>
</dbReference>
<keyword evidence="6" id="KW-0812">Transmembrane</keyword>
<dbReference type="GO" id="GO:0043386">
    <property type="term" value="P:mycotoxin biosynthetic process"/>
    <property type="evidence" value="ECO:0007669"/>
    <property type="project" value="UniProtKB-ARBA"/>
</dbReference>
<keyword evidence="5" id="KW-0349">Heme</keyword>